<proteinExistence type="predicted"/>
<sequence length="114" mass="13120">MLHKHHDLFCIRLHFVLRERIGIEEISRERFLTIDEDTPNYFFGGTNLETTASTMMISRQGSHRNVLVEFAVIGLEHCGQVMQGRTWLADVCSRQYERTFEAQLALTPAKPPTG</sequence>
<keyword evidence="2" id="KW-1185">Reference proteome</keyword>
<accession>A0A176ZG89</accession>
<dbReference type="EMBL" id="LSEF01000024">
    <property type="protein sequence ID" value="OAF19598.1"/>
    <property type="molecule type" value="Genomic_DNA"/>
</dbReference>
<gene>
    <name evidence="1" type="ORF">AXW67_02175</name>
</gene>
<dbReference type="Proteomes" id="UP000077173">
    <property type="component" value="Unassembled WGS sequence"/>
</dbReference>
<comment type="caution">
    <text evidence="1">The sequence shown here is derived from an EMBL/GenBank/DDBJ whole genome shotgun (WGS) entry which is preliminary data.</text>
</comment>
<dbReference type="GeneID" id="32584580"/>
<dbReference type="AlphaFoldDB" id="A0A176ZG89"/>
<evidence type="ECO:0000313" key="2">
    <source>
        <dbReference type="Proteomes" id="UP000077173"/>
    </source>
</evidence>
<reference evidence="1 2" key="1">
    <citation type="submission" date="2016-02" db="EMBL/GenBank/DDBJ databases">
        <title>Draft genome sequence of the strain BR 10247T Bradyrhizobium neotropicale isolated from nodules of Centrolobium paraense.</title>
        <authorList>
            <person name="Simoes-Araujo J.L."/>
            <person name="Barauna A.C."/>
            <person name="Silva K."/>
            <person name="Zilli J.E."/>
        </authorList>
    </citation>
    <scope>NUCLEOTIDE SEQUENCE [LARGE SCALE GENOMIC DNA]</scope>
    <source>
        <strain evidence="1 2">BR 10247</strain>
    </source>
</reference>
<organism evidence="1 2">
    <name type="scientific">Bradyrhizobium neotropicale</name>
    <dbReference type="NCBI Taxonomy" id="1497615"/>
    <lineage>
        <taxon>Bacteria</taxon>
        <taxon>Pseudomonadati</taxon>
        <taxon>Pseudomonadota</taxon>
        <taxon>Alphaproteobacteria</taxon>
        <taxon>Hyphomicrobiales</taxon>
        <taxon>Nitrobacteraceae</taxon>
        <taxon>Bradyrhizobium</taxon>
    </lineage>
</organism>
<protein>
    <submittedName>
        <fullName evidence="1">Uncharacterized protein</fullName>
    </submittedName>
</protein>
<evidence type="ECO:0000313" key="1">
    <source>
        <dbReference type="EMBL" id="OAF19598.1"/>
    </source>
</evidence>
<name>A0A176ZG89_9BRAD</name>